<evidence type="ECO:0000313" key="1">
    <source>
        <dbReference type="EMBL" id="KAF5472117.1"/>
    </source>
</evidence>
<proteinExistence type="predicted"/>
<sequence length="162" mass="18168">NFDVQKSSDTFMDEVKDILGGNRLEDVTWLCSLSESELDMLISLKIMLIQRAKVIGHESLAENFDLKILRALGMSFSIGFILMEYLKGKGKDLSLGPDDPAAFMDHCKLLKCNVEEIVSLEELKALIGPDSKNRLAKRLDKMKPHHGAHGIPMGTKRGRRWG</sequence>
<protein>
    <submittedName>
        <fullName evidence="1">Uncharacterized protein</fullName>
    </submittedName>
</protein>
<name>A0A833XW51_JUGRE</name>
<evidence type="ECO:0000313" key="2">
    <source>
        <dbReference type="Proteomes" id="UP000619265"/>
    </source>
</evidence>
<gene>
    <name evidence="1" type="ORF">F2P56_008857</name>
</gene>
<dbReference type="EMBL" id="LIHL02000004">
    <property type="protein sequence ID" value="KAF5472117.1"/>
    <property type="molecule type" value="Genomic_DNA"/>
</dbReference>
<dbReference type="PANTHER" id="PTHR48237:SF1">
    <property type="entry name" value="SPC97_SPC98 FAMILY OF SPINDLE POLE BODY (SBP) COMPONENT"/>
    <property type="match status" value="1"/>
</dbReference>
<reference evidence="1" key="1">
    <citation type="submission" date="2015-10" db="EMBL/GenBank/DDBJ databases">
        <authorList>
            <person name="Martinez-Garcia P.J."/>
            <person name="Crepeau M.W."/>
            <person name="Puiu D."/>
            <person name="Gonzalez-Ibeas D."/>
            <person name="Whalen J."/>
            <person name="Stevens K."/>
            <person name="Paul R."/>
            <person name="Butterfield T."/>
            <person name="Britton M."/>
            <person name="Reagan R."/>
            <person name="Chakraborty S."/>
            <person name="Walawage S.L."/>
            <person name="Vasquez-Gross H.A."/>
            <person name="Cardeno C."/>
            <person name="Famula R."/>
            <person name="Pratt K."/>
            <person name="Kuruganti S."/>
            <person name="Aradhya M.K."/>
            <person name="Leslie C.A."/>
            <person name="Dandekar A.M."/>
            <person name="Salzberg S.L."/>
            <person name="Wegrzyn J.L."/>
            <person name="Langley C.H."/>
            <person name="Neale D.B."/>
        </authorList>
    </citation>
    <scope>NUCLEOTIDE SEQUENCE</scope>
    <source>
        <tissue evidence="1">Leaves</tissue>
    </source>
</reference>
<reference evidence="1" key="2">
    <citation type="submission" date="2020-03" db="EMBL/GenBank/DDBJ databases">
        <title>Walnut 2.0.</title>
        <authorList>
            <person name="Marrano A."/>
            <person name="Britton M."/>
            <person name="Zimin A.V."/>
            <person name="Zaini P.A."/>
            <person name="Workman R."/>
            <person name="Puiu D."/>
            <person name="Bianco L."/>
            <person name="Allen B.J."/>
            <person name="Troggio M."/>
            <person name="Leslie C.A."/>
            <person name="Timp W."/>
            <person name="Dendekar A."/>
            <person name="Salzberg S.L."/>
            <person name="Neale D.B."/>
        </authorList>
    </citation>
    <scope>NUCLEOTIDE SEQUENCE</scope>
    <source>
        <tissue evidence="1">Leaves</tissue>
    </source>
</reference>
<accession>A0A833XW51</accession>
<comment type="caution">
    <text evidence="1">The sequence shown here is derived from an EMBL/GenBank/DDBJ whole genome shotgun (WGS) entry which is preliminary data.</text>
</comment>
<organism evidence="1 2">
    <name type="scientific">Juglans regia</name>
    <name type="common">English walnut</name>
    <dbReference type="NCBI Taxonomy" id="51240"/>
    <lineage>
        <taxon>Eukaryota</taxon>
        <taxon>Viridiplantae</taxon>
        <taxon>Streptophyta</taxon>
        <taxon>Embryophyta</taxon>
        <taxon>Tracheophyta</taxon>
        <taxon>Spermatophyta</taxon>
        <taxon>Magnoliopsida</taxon>
        <taxon>eudicotyledons</taxon>
        <taxon>Gunneridae</taxon>
        <taxon>Pentapetalae</taxon>
        <taxon>rosids</taxon>
        <taxon>fabids</taxon>
        <taxon>Fagales</taxon>
        <taxon>Juglandaceae</taxon>
        <taxon>Juglans</taxon>
    </lineage>
</organism>
<dbReference type="PANTHER" id="PTHR48237">
    <property type="entry name" value="GAMMA-TUBULIN COMPLEX COMPONENT"/>
    <property type="match status" value="1"/>
</dbReference>
<feature type="non-terminal residue" evidence="1">
    <location>
        <position position="1"/>
    </location>
</feature>
<dbReference type="AlphaFoldDB" id="A0A833XW51"/>
<dbReference type="Proteomes" id="UP000619265">
    <property type="component" value="Unassembled WGS sequence"/>
</dbReference>
<dbReference type="Gramene" id="Jr04_07410_p1">
    <property type="protein sequence ID" value="cds.Jr04_07410_p1"/>
    <property type="gene ID" value="Jr04_07410"/>
</dbReference>